<protein>
    <submittedName>
        <fullName evidence="1">Uncharacterized protein</fullName>
    </submittedName>
</protein>
<comment type="caution">
    <text evidence="1">The sequence shown here is derived from an EMBL/GenBank/DDBJ whole genome shotgun (WGS) entry which is preliminary data.</text>
</comment>
<accession>A0A413IP32</accession>
<reference evidence="1 2" key="1">
    <citation type="submission" date="2018-08" db="EMBL/GenBank/DDBJ databases">
        <title>A genome reference for cultivated species of the human gut microbiota.</title>
        <authorList>
            <person name="Zou Y."/>
            <person name="Xue W."/>
            <person name="Luo G."/>
        </authorList>
    </citation>
    <scope>NUCLEOTIDE SEQUENCE [LARGE SCALE GENOMIC DNA]</scope>
    <source>
        <strain evidence="1 2">OF02-7</strain>
    </source>
</reference>
<gene>
    <name evidence="1" type="ORF">DXA50_08530</name>
</gene>
<evidence type="ECO:0000313" key="2">
    <source>
        <dbReference type="Proteomes" id="UP000286063"/>
    </source>
</evidence>
<dbReference type="Proteomes" id="UP000286063">
    <property type="component" value="Unassembled WGS sequence"/>
</dbReference>
<dbReference type="RefSeq" id="WP_027202007.1">
    <property type="nucleotide sequence ID" value="NZ_JBCOHR010000070.1"/>
</dbReference>
<sequence length="59" mass="6608">MVIRKYKMKDCKAAIKIGNAGVREGMVFMWGKELMIGNPSGAFKKTNRFLVYSSVCTDS</sequence>
<dbReference type="EMBL" id="QSCR01000011">
    <property type="protein sequence ID" value="RGY18663.1"/>
    <property type="molecule type" value="Genomic_DNA"/>
</dbReference>
<organism evidence="1 2">
    <name type="scientific">Butyricimonas virosa</name>
    <dbReference type="NCBI Taxonomy" id="544645"/>
    <lineage>
        <taxon>Bacteria</taxon>
        <taxon>Pseudomonadati</taxon>
        <taxon>Bacteroidota</taxon>
        <taxon>Bacteroidia</taxon>
        <taxon>Bacteroidales</taxon>
        <taxon>Odoribacteraceae</taxon>
        <taxon>Butyricimonas</taxon>
    </lineage>
</organism>
<proteinExistence type="predicted"/>
<name>A0A413IP32_9BACT</name>
<dbReference type="AlphaFoldDB" id="A0A413IP32"/>
<evidence type="ECO:0000313" key="1">
    <source>
        <dbReference type="EMBL" id="RGY18663.1"/>
    </source>
</evidence>